<evidence type="ECO:0000313" key="2">
    <source>
        <dbReference type="EMBL" id="EFM83468.1"/>
    </source>
</evidence>
<dbReference type="EMBL" id="AEBR01000025">
    <property type="protein sequence ID" value="EFM83468.1"/>
    <property type="molecule type" value="Genomic_DNA"/>
</dbReference>
<dbReference type="HOGENOM" id="CLU_1692772_0_0_9"/>
<organism evidence="2 3">
    <name type="scientific">Enterococcus faecalis TX4248</name>
    <dbReference type="NCBI Taxonomy" id="749495"/>
    <lineage>
        <taxon>Bacteria</taxon>
        <taxon>Bacillati</taxon>
        <taxon>Bacillota</taxon>
        <taxon>Bacilli</taxon>
        <taxon>Lactobacillales</taxon>
        <taxon>Enterococcaceae</taxon>
        <taxon>Enterococcus</taxon>
    </lineage>
</organism>
<keyword evidence="1" id="KW-0472">Membrane</keyword>
<dbReference type="Proteomes" id="UP000004846">
    <property type="component" value="Unassembled WGS sequence"/>
</dbReference>
<gene>
    <name evidence="2" type="ORF">HMPREF9498_00926</name>
</gene>
<comment type="caution">
    <text evidence="2">The sequence shown here is derived from an EMBL/GenBank/DDBJ whole genome shotgun (WGS) entry which is preliminary data.</text>
</comment>
<keyword evidence="1" id="KW-0812">Transmembrane</keyword>
<accession>A0A125W8E7</accession>
<evidence type="ECO:0008006" key="4">
    <source>
        <dbReference type="Google" id="ProtNLM"/>
    </source>
</evidence>
<proteinExistence type="predicted"/>
<name>A0A125W8E7_ENTFL</name>
<keyword evidence="1" id="KW-1133">Transmembrane helix</keyword>
<evidence type="ECO:0000256" key="1">
    <source>
        <dbReference type="SAM" id="Phobius"/>
    </source>
</evidence>
<dbReference type="AlphaFoldDB" id="A0A125W8E7"/>
<evidence type="ECO:0000313" key="3">
    <source>
        <dbReference type="Proteomes" id="UP000004846"/>
    </source>
</evidence>
<sequence>MINYLFPCYDYNKEKESRDLFMELQVTKKAKFFCLAMALLMTLGIFISAGTSVYASDQLEDSEVEAVAKGLEEMYANGVTEDNFKNYVKNNFAQQEISSVEEELNVNISDASTVVQARFNWNALGSCVANKIKDEFFAMISISAIVKAAQKKAWKELAVTVLRFAKANGLKTNAIIVAGQLALWAVQCGLS</sequence>
<protein>
    <recommendedName>
        <fullName evidence="4">Streptococcin A-M57</fullName>
    </recommendedName>
</protein>
<feature type="transmembrane region" description="Helical" evidence="1">
    <location>
        <begin position="32"/>
        <end position="55"/>
    </location>
</feature>
<reference evidence="2 3" key="1">
    <citation type="submission" date="2010-07" db="EMBL/GenBank/DDBJ databases">
        <authorList>
            <person name="Sid Ahmed O."/>
        </authorList>
    </citation>
    <scope>NUCLEOTIDE SEQUENCE [LARGE SCALE GENOMIC DNA]</scope>
    <source>
        <strain evidence="2 3">TX4248</strain>
    </source>
</reference>